<reference evidence="2" key="1">
    <citation type="journal article" date="2018" name="BMC Genomics">
        <title>Genomic insights into host adaptation between the wheat stripe rust pathogen (Puccinia striiformis f. sp. tritici) and the barley stripe rust pathogen (Puccinia striiformis f. sp. hordei).</title>
        <authorList>
            <person name="Xia C."/>
            <person name="Wang M."/>
            <person name="Yin C."/>
            <person name="Cornejo O.E."/>
            <person name="Hulbert S.H."/>
            <person name="Chen X."/>
        </authorList>
    </citation>
    <scope>NUCLEOTIDE SEQUENCE [LARGE SCALE GENOMIC DNA]</scope>
    <source>
        <strain evidence="2">93-210</strain>
    </source>
</reference>
<name>A0ACC0DRC3_9BASI</name>
<protein>
    <submittedName>
        <fullName evidence="1">Uncharacterized protein</fullName>
    </submittedName>
</protein>
<sequence>MENSLRVKWDSKPKKLVGLRLDYKDNSIYLSQQLLLDQTVKKFKSKVNQTIIPTYTPLAGDNLVTSWGDLVSPPLYQSLIGSINYLALGTCPDLTFASLEIAVDLSIKCDNRAAVLVSDDNTSKGRMKSLERNFFFVNDACGV</sequence>
<evidence type="ECO:0000313" key="2">
    <source>
        <dbReference type="Proteomes" id="UP001060170"/>
    </source>
</evidence>
<comment type="caution">
    <text evidence="1">The sequence shown here is derived from an EMBL/GenBank/DDBJ whole genome shotgun (WGS) entry which is preliminary data.</text>
</comment>
<proteinExistence type="predicted"/>
<reference evidence="1 2" key="3">
    <citation type="journal article" date="2022" name="Microbiol. Spectr.">
        <title>Folding features and dynamics of 3D genome architecture in plant fungal pathogens.</title>
        <authorList>
            <person name="Xia C."/>
        </authorList>
    </citation>
    <scope>NUCLEOTIDE SEQUENCE [LARGE SCALE GENOMIC DNA]</scope>
    <source>
        <strain evidence="1 2">93-210</strain>
    </source>
</reference>
<gene>
    <name evidence="1" type="ORF">MJO28_014952</name>
</gene>
<evidence type="ECO:0000313" key="1">
    <source>
        <dbReference type="EMBL" id="KAI7938032.1"/>
    </source>
</evidence>
<dbReference type="Proteomes" id="UP001060170">
    <property type="component" value="Chromosome 16"/>
</dbReference>
<dbReference type="EMBL" id="CM045880">
    <property type="protein sequence ID" value="KAI7938032.1"/>
    <property type="molecule type" value="Genomic_DNA"/>
</dbReference>
<reference evidence="2" key="2">
    <citation type="journal article" date="2018" name="Mol. Plant Microbe Interact.">
        <title>Genome sequence resources for the wheat stripe rust pathogen (Puccinia striiformis f. sp. tritici) and the barley stripe rust pathogen (Puccinia striiformis f. sp. hordei).</title>
        <authorList>
            <person name="Xia C."/>
            <person name="Wang M."/>
            <person name="Yin C."/>
            <person name="Cornejo O.E."/>
            <person name="Hulbert S.H."/>
            <person name="Chen X."/>
        </authorList>
    </citation>
    <scope>NUCLEOTIDE SEQUENCE [LARGE SCALE GENOMIC DNA]</scope>
    <source>
        <strain evidence="2">93-210</strain>
    </source>
</reference>
<organism evidence="1 2">
    <name type="scientific">Puccinia striiformis f. sp. tritici</name>
    <dbReference type="NCBI Taxonomy" id="168172"/>
    <lineage>
        <taxon>Eukaryota</taxon>
        <taxon>Fungi</taxon>
        <taxon>Dikarya</taxon>
        <taxon>Basidiomycota</taxon>
        <taxon>Pucciniomycotina</taxon>
        <taxon>Pucciniomycetes</taxon>
        <taxon>Pucciniales</taxon>
        <taxon>Pucciniaceae</taxon>
        <taxon>Puccinia</taxon>
    </lineage>
</organism>
<accession>A0ACC0DRC3</accession>
<keyword evidence="2" id="KW-1185">Reference proteome</keyword>